<feature type="transmembrane region" description="Helical" evidence="1">
    <location>
        <begin position="6"/>
        <end position="24"/>
    </location>
</feature>
<dbReference type="KEGG" id="bayd:BSPP4475_18075"/>
<proteinExistence type="predicted"/>
<organism evidence="2 3">
    <name type="scientific">Brevibacillus aydinogluensis</name>
    <dbReference type="NCBI Taxonomy" id="927786"/>
    <lineage>
        <taxon>Bacteria</taxon>
        <taxon>Bacillati</taxon>
        <taxon>Bacillota</taxon>
        <taxon>Bacilli</taxon>
        <taxon>Bacillales</taxon>
        <taxon>Paenibacillaceae</taxon>
        <taxon>Brevibacillus</taxon>
    </lineage>
</organism>
<evidence type="ECO:0000313" key="3">
    <source>
        <dbReference type="Proteomes" id="UP001189619"/>
    </source>
</evidence>
<dbReference type="AlphaFoldDB" id="A0AA48MAF3"/>
<protein>
    <submittedName>
        <fullName evidence="2">Uncharacterized protein</fullName>
    </submittedName>
</protein>
<keyword evidence="3" id="KW-1185">Reference proteome</keyword>
<dbReference type="EMBL" id="OY569118">
    <property type="protein sequence ID" value="CAJ1004224.1"/>
    <property type="molecule type" value="Genomic_DNA"/>
</dbReference>
<accession>A0AA48MAF3</accession>
<keyword evidence="1" id="KW-0812">Transmembrane</keyword>
<feature type="transmembrane region" description="Helical" evidence="1">
    <location>
        <begin position="31"/>
        <end position="50"/>
    </location>
</feature>
<name>A0AA48MAF3_9BACL</name>
<evidence type="ECO:0000313" key="2">
    <source>
        <dbReference type="EMBL" id="CAJ1004224.1"/>
    </source>
</evidence>
<keyword evidence="1" id="KW-1133">Transmembrane helix</keyword>
<reference evidence="2" key="1">
    <citation type="submission" date="2023-07" db="EMBL/GenBank/DDBJ databases">
        <authorList>
            <person name="Ivanov I."/>
            <person name="Teneva D."/>
            <person name="Stoikov I."/>
        </authorList>
    </citation>
    <scope>NUCLEOTIDE SEQUENCE</scope>
    <source>
        <strain evidence="2">4475</strain>
    </source>
</reference>
<sequence>MEQFIVCITSSIPLLFVVFGIKYSSRVLKRIGLYLYLAMLGIVVSAHWHFQSVYGLPFFLLHQKWRLWLLCLCC</sequence>
<gene>
    <name evidence="2" type="ORF">BSPP4475_18075</name>
</gene>
<dbReference type="Proteomes" id="UP001189619">
    <property type="component" value="Chromosome"/>
</dbReference>
<keyword evidence="1" id="KW-0472">Membrane</keyword>
<evidence type="ECO:0000256" key="1">
    <source>
        <dbReference type="SAM" id="Phobius"/>
    </source>
</evidence>